<evidence type="ECO:0000313" key="2">
    <source>
        <dbReference type="EMBL" id="RXE57922.1"/>
    </source>
</evidence>
<keyword evidence="1" id="KW-0812">Transmembrane</keyword>
<accession>A0A4Q0I4Q9</accession>
<gene>
    <name evidence="2" type="ORF">EFD62_14935</name>
</gene>
<dbReference type="EMBL" id="RLII01000029">
    <property type="protein sequence ID" value="RXE57922.1"/>
    <property type="molecule type" value="Genomic_DNA"/>
</dbReference>
<keyword evidence="1" id="KW-0472">Membrane</keyword>
<organism evidence="2 3">
    <name type="scientific">Acetivibrio mesophilus</name>
    <dbReference type="NCBI Taxonomy" id="2487273"/>
    <lineage>
        <taxon>Bacteria</taxon>
        <taxon>Bacillati</taxon>
        <taxon>Bacillota</taxon>
        <taxon>Clostridia</taxon>
        <taxon>Eubacteriales</taxon>
        <taxon>Oscillospiraceae</taxon>
        <taxon>Acetivibrio</taxon>
    </lineage>
</organism>
<protein>
    <submittedName>
        <fullName evidence="2">Uncharacterized protein</fullName>
    </submittedName>
</protein>
<proteinExistence type="predicted"/>
<sequence length="67" mass="7591">MMKNIKNIVLSILLLIVLTLLGTVVMKILDLLFGLEYESVSRVGFKVGFAAWILLIVGNVIYKLRKR</sequence>
<feature type="transmembrane region" description="Helical" evidence="1">
    <location>
        <begin position="42"/>
        <end position="62"/>
    </location>
</feature>
<evidence type="ECO:0000313" key="3">
    <source>
        <dbReference type="Proteomes" id="UP000289166"/>
    </source>
</evidence>
<reference evidence="3" key="1">
    <citation type="submission" date="2018-11" db="EMBL/GenBank/DDBJ databases">
        <title>Genome sequencing of a novel mesophilic and cellulolytic organism within the genus Hungateiclostridium.</title>
        <authorList>
            <person name="Rettenmaier R."/>
            <person name="Liebl W."/>
            <person name="Zverlov V."/>
        </authorList>
    </citation>
    <scope>NUCLEOTIDE SEQUENCE [LARGE SCALE GENOMIC DNA]</scope>
    <source>
        <strain evidence="3">N2K1</strain>
    </source>
</reference>
<keyword evidence="1" id="KW-1133">Transmembrane helix</keyword>
<dbReference type="Proteomes" id="UP000289166">
    <property type="component" value="Unassembled WGS sequence"/>
</dbReference>
<name>A0A4Q0I4Q9_9FIRM</name>
<dbReference type="OrthoDB" id="3035625at2"/>
<dbReference type="RefSeq" id="WP_069194248.1">
    <property type="nucleotide sequence ID" value="NZ_RLII01000029.1"/>
</dbReference>
<dbReference type="AlphaFoldDB" id="A0A4Q0I4Q9"/>
<evidence type="ECO:0000256" key="1">
    <source>
        <dbReference type="SAM" id="Phobius"/>
    </source>
</evidence>
<comment type="caution">
    <text evidence="2">The sequence shown here is derived from an EMBL/GenBank/DDBJ whole genome shotgun (WGS) entry which is preliminary data.</text>
</comment>
<keyword evidence="3" id="KW-1185">Reference proteome</keyword>